<feature type="signal peptide" evidence="2">
    <location>
        <begin position="1"/>
        <end position="20"/>
    </location>
</feature>
<feature type="region of interest" description="Disordered" evidence="1">
    <location>
        <begin position="73"/>
        <end position="117"/>
    </location>
</feature>
<evidence type="ECO:0000256" key="2">
    <source>
        <dbReference type="SAM" id="SignalP"/>
    </source>
</evidence>
<gene>
    <name evidence="3" type="ORF">BDW47DRAFT_109058</name>
</gene>
<dbReference type="Proteomes" id="UP000234585">
    <property type="component" value="Unassembled WGS sequence"/>
</dbReference>
<dbReference type="RefSeq" id="XP_024670281.1">
    <property type="nucleotide sequence ID" value="XM_024813373.1"/>
</dbReference>
<dbReference type="GeneID" id="36520533"/>
<evidence type="ECO:0008006" key="5">
    <source>
        <dbReference type="Google" id="ProtNLM"/>
    </source>
</evidence>
<accession>A0A2I2F6J6</accession>
<dbReference type="AlphaFoldDB" id="A0A2I2F6J6"/>
<name>A0A2I2F6J6_ASPCN</name>
<evidence type="ECO:0000256" key="1">
    <source>
        <dbReference type="SAM" id="MobiDB-lite"/>
    </source>
</evidence>
<feature type="compositionally biased region" description="Basic and acidic residues" evidence="1">
    <location>
        <begin position="90"/>
        <end position="117"/>
    </location>
</feature>
<feature type="chain" id="PRO_5014171154" description="Secreted protein" evidence="2">
    <location>
        <begin position="21"/>
        <end position="117"/>
    </location>
</feature>
<dbReference type="EMBL" id="KZ559153">
    <property type="protein sequence ID" value="PLB36269.1"/>
    <property type="molecule type" value="Genomic_DNA"/>
</dbReference>
<reference evidence="3 4" key="1">
    <citation type="submission" date="2017-12" db="EMBL/GenBank/DDBJ databases">
        <authorList>
            <consortium name="DOE Joint Genome Institute"/>
            <person name="Haridas S."/>
            <person name="Kjaerbolling I."/>
            <person name="Vesth T.C."/>
            <person name="Frisvad J.C."/>
            <person name="Nybo J.L."/>
            <person name="Theobald S."/>
            <person name="Kuo A."/>
            <person name="Bowyer P."/>
            <person name="Matsuda Y."/>
            <person name="Mondo S."/>
            <person name="Lyhne E.K."/>
            <person name="Kogle M.E."/>
            <person name="Clum A."/>
            <person name="Lipzen A."/>
            <person name="Salamov A."/>
            <person name="Ngan C.Y."/>
            <person name="Daum C."/>
            <person name="Chiniquy J."/>
            <person name="Barry K."/>
            <person name="LaButti K."/>
            <person name="Simmons B.A."/>
            <person name="Magnuson J.K."/>
            <person name="Mortensen U.H."/>
            <person name="Larsen T.O."/>
            <person name="Grigoriev I.V."/>
            <person name="Baker S.E."/>
            <person name="Andersen M.R."/>
            <person name="Nordberg H.P."/>
            <person name="Cantor M.N."/>
            <person name="Hua S.X."/>
        </authorList>
    </citation>
    <scope>NUCLEOTIDE SEQUENCE [LARGE SCALE GENOMIC DNA]</scope>
    <source>
        <strain evidence="3 4">CBS 102.13</strain>
    </source>
</reference>
<sequence>MGPRLLRMGFIAVLPLLIGGRWETAPSALFFGDPLFPSLLICLPPYHSPPSSGIPQTGDLIWAPASVVRENQFISHKAEPRRTSGARAELSSKEGARLMRFPSTDDGRDHGRPAQAH</sequence>
<evidence type="ECO:0000313" key="3">
    <source>
        <dbReference type="EMBL" id="PLB36269.1"/>
    </source>
</evidence>
<organism evidence="3 4">
    <name type="scientific">Aspergillus candidus</name>
    <dbReference type="NCBI Taxonomy" id="41067"/>
    <lineage>
        <taxon>Eukaryota</taxon>
        <taxon>Fungi</taxon>
        <taxon>Dikarya</taxon>
        <taxon>Ascomycota</taxon>
        <taxon>Pezizomycotina</taxon>
        <taxon>Eurotiomycetes</taxon>
        <taxon>Eurotiomycetidae</taxon>
        <taxon>Eurotiales</taxon>
        <taxon>Aspergillaceae</taxon>
        <taxon>Aspergillus</taxon>
        <taxon>Aspergillus subgen. Circumdati</taxon>
    </lineage>
</organism>
<keyword evidence="4" id="KW-1185">Reference proteome</keyword>
<proteinExistence type="predicted"/>
<protein>
    <recommendedName>
        <fullName evidence="5">Secreted protein</fullName>
    </recommendedName>
</protein>
<evidence type="ECO:0000313" key="4">
    <source>
        <dbReference type="Proteomes" id="UP000234585"/>
    </source>
</evidence>
<keyword evidence="2" id="KW-0732">Signal</keyword>